<organism evidence="1 2">
    <name type="scientific">Trichoderma guizhouense</name>
    <dbReference type="NCBI Taxonomy" id="1491466"/>
    <lineage>
        <taxon>Eukaryota</taxon>
        <taxon>Fungi</taxon>
        <taxon>Dikarya</taxon>
        <taxon>Ascomycota</taxon>
        <taxon>Pezizomycotina</taxon>
        <taxon>Sordariomycetes</taxon>
        <taxon>Hypocreomycetidae</taxon>
        <taxon>Hypocreales</taxon>
        <taxon>Hypocreaceae</taxon>
        <taxon>Trichoderma</taxon>
    </lineage>
</organism>
<protein>
    <submittedName>
        <fullName evidence="1">Uncharacterized protein</fullName>
    </submittedName>
</protein>
<dbReference type="Proteomes" id="UP000191004">
    <property type="component" value="Unassembled WGS sequence"/>
</dbReference>
<dbReference type="Gene3D" id="3.40.50.1460">
    <property type="match status" value="1"/>
</dbReference>
<sequence>MVKQGLLVTVVLDCCFSGSVLRTRNVRGVGIRSADYDPAIAAATLPDNEDFFGSRGVSYPLRNSTLRDEWIVDPDGYTILSACGPHEIARELELSTGERRGALSYFLMEALSALRKRDVDITHESLYEYMRIRFHASWPLQTPMRYGNRNFSFFDGPANASSTTFVHVYEKNNGLCLDAGEAHGVHAGDTYTLHPPDWRGDAVSHVDNIPVTARVDTVRCLTSDLANFKPETARKEIGTGWRAKPLTSLSQRKVSVRLPASVYDRVNQTRAPKDQGYLHFCVSDDEGEACMFNVVLDDQGRYEILDGLGGTIANLPAIPASAQGAEQQLMDILQHISKFKYAEGIENRIPDTSFEILFSLVSSVGGGEPSNSSVFDVEHGGAWQLEVENKGKTALYLALLNFTPSWKIDNLLSESGRNVFWVLEPKSKEVLPLAMEVPTFLQSEGTGCCEDIIKVIITSRATSFPSMVLPELPHYSPHKRGQPQETGDELLALITGLTGSVRGNDAGHEKWATRNFIIRTKMA</sequence>
<evidence type="ECO:0000313" key="2">
    <source>
        <dbReference type="Proteomes" id="UP000191004"/>
    </source>
</evidence>
<proteinExistence type="predicted"/>
<name>A0A1T3CHC9_9HYPO</name>
<accession>A0A1T3CHC9</accession>
<dbReference type="EMBL" id="LVVK01000017">
    <property type="protein sequence ID" value="OPB40490.1"/>
    <property type="molecule type" value="Genomic_DNA"/>
</dbReference>
<comment type="caution">
    <text evidence="1">The sequence shown here is derived from an EMBL/GenBank/DDBJ whole genome shotgun (WGS) entry which is preliminary data.</text>
</comment>
<evidence type="ECO:0000313" key="1">
    <source>
        <dbReference type="EMBL" id="OPB40490.1"/>
    </source>
</evidence>
<dbReference type="AlphaFoldDB" id="A0A1T3CHC9"/>
<dbReference type="OrthoDB" id="3223806at2759"/>
<reference evidence="1 2" key="1">
    <citation type="submission" date="2016-04" db="EMBL/GenBank/DDBJ databases">
        <title>Multiple horizontal gene transfer events from other fungi enriched the ability of the initially mycotrophic fungus Trichoderma (Ascomycota) to feed on dead plant biomass.</title>
        <authorList>
            <person name="Atanasova L."/>
            <person name="Chenthamara K."/>
            <person name="Zhang J."/>
            <person name="Grujic M."/>
            <person name="Henrissat B."/>
            <person name="Kuo A."/>
            <person name="Aertz A."/>
            <person name="Salamov A."/>
            <person name="Lipzen A."/>
            <person name="Labutti K."/>
            <person name="Barry K."/>
            <person name="Miao Y."/>
            <person name="Rahimi M.J."/>
            <person name="Shen Q."/>
            <person name="Grigoriev I.V."/>
            <person name="Kubicek C.P."/>
            <person name="Druzhinina I.S."/>
        </authorList>
    </citation>
    <scope>NUCLEOTIDE SEQUENCE [LARGE SCALE GENOMIC DNA]</scope>
    <source>
        <strain evidence="1 2">NJAU 4742</strain>
    </source>
</reference>
<keyword evidence="2" id="KW-1185">Reference proteome</keyword>
<gene>
    <name evidence="1" type="ORF">A0O28_0005690</name>
</gene>